<reference evidence="1" key="2">
    <citation type="submission" date="2020-09" db="EMBL/GenBank/DDBJ databases">
        <authorList>
            <person name="Sun Q."/>
            <person name="Kim S."/>
        </authorList>
    </citation>
    <scope>NUCLEOTIDE SEQUENCE</scope>
    <source>
        <strain evidence="1">KCTC 42097</strain>
    </source>
</reference>
<name>A0A8J3GFZ3_9HYPH</name>
<dbReference type="InterPro" id="IPR029055">
    <property type="entry name" value="Ntn_hydrolases_N"/>
</dbReference>
<accession>A0A8J3GFZ3</accession>
<dbReference type="SUPFAM" id="SSF56235">
    <property type="entry name" value="N-terminal nucleophile aminohydrolases (Ntn hydrolases)"/>
    <property type="match status" value="1"/>
</dbReference>
<comment type="caution">
    <text evidence="1">The sequence shown here is derived from an EMBL/GenBank/DDBJ whole genome shotgun (WGS) entry which is preliminary data.</text>
</comment>
<proteinExistence type="predicted"/>
<dbReference type="Gene3D" id="3.60.20.10">
    <property type="entry name" value="Glutamine Phosphoribosylpyrophosphate, subunit 1, domain 1"/>
    <property type="match status" value="1"/>
</dbReference>
<evidence type="ECO:0000313" key="1">
    <source>
        <dbReference type="EMBL" id="GHC69687.1"/>
    </source>
</evidence>
<dbReference type="InterPro" id="IPR016545">
    <property type="entry name" value="UCP009120_prtse"/>
</dbReference>
<dbReference type="Proteomes" id="UP000641137">
    <property type="component" value="Unassembled WGS sequence"/>
</dbReference>
<sequence>MTYCVGMRLDKGLVFMSDTRTNAGVDDIASVKKMYSWEVPGERLITLLSAGNLGTTQAVVGMLEEQHKRREDRQSDLHETNTLFQTARLIGDTVKATIRDAHDGGPMQGSTFHATFIMGGQIKGEEPRLFFIYPEGNFVEATNENPFFQIGENKYGKPILVRAYEPGLSFEAAAKLLLISFDSTLKSNLSVGMPLDFQVYETDALCKGPEKRFEVDDIYYQEVSGGWSHAIKSAFNSLRDYSFEAQPQRV</sequence>
<dbReference type="Pfam" id="PF00227">
    <property type="entry name" value="Proteasome"/>
    <property type="match status" value="1"/>
</dbReference>
<dbReference type="InterPro" id="IPR001353">
    <property type="entry name" value="Proteasome_sua/b"/>
</dbReference>
<gene>
    <name evidence="1" type="ORF">GCM10010136_15780</name>
</gene>
<reference evidence="1" key="1">
    <citation type="journal article" date="2014" name="Int. J. Syst. Evol. Microbiol.">
        <title>Complete genome sequence of Corynebacterium casei LMG S-19264T (=DSM 44701T), isolated from a smear-ripened cheese.</title>
        <authorList>
            <consortium name="US DOE Joint Genome Institute (JGI-PGF)"/>
            <person name="Walter F."/>
            <person name="Albersmeier A."/>
            <person name="Kalinowski J."/>
            <person name="Ruckert C."/>
        </authorList>
    </citation>
    <scope>NUCLEOTIDE SEQUENCE</scope>
    <source>
        <strain evidence="1">KCTC 42097</strain>
    </source>
</reference>
<dbReference type="PIRSF" id="PIRSF009120">
    <property type="entry name" value="UCP009120_prtse"/>
    <property type="match status" value="1"/>
</dbReference>
<dbReference type="GO" id="GO:0005839">
    <property type="term" value="C:proteasome core complex"/>
    <property type="evidence" value="ECO:0007669"/>
    <property type="project" value="InterPro"/>
</dbReference>
<dbReference type="GO" id="GO:0051603">
    <property type="term" value="P:proteolysis involved in protein catabolic process"/>
    <property type="evidence" value="ECO:0007669"/>
    <property type="project" value="InterPro"/>
</dbReference>
<organism evidence="1 2">
    <name type="scientific">Limoniibacter endophyticus</name>
    <dbReference type="NCBI Taxonomy" id="1565040"/>
    <lineage>
        <taxon>Bacteria</taxon>
        <taxon>Pseudomonadati</taxon>
        <taxon>Pseudomonadota</taxon>
        <taxon>Alphaproteobacteria</taxon>
        <taxon>Hyphomicrobiales</taxon>
        <taxon>Bartonellaceae</taxon>
        <taxon>Limoniibacter</taxon>
    </lineage>
</organism>
<dbReference type="RefSeq" id="WP_189489437.1">
    <property type="nucleotide sequence ID" value="NZ_BMZO01000004.1"/>
</dbReference>
<dbReference type="AlphaFoldDB" id="A0A8J3GFZ3"/>
<keyword evidence="2" id="KW-1185">Reference proteome</keyword>
<evidence type="ECO:0000313" key="2">
    <source>
        <dbReference type="Proteomes" id="UP000641137"/>
    </source>
</evidence>
<protein>
    <submittedName>
        <fullName evidence="1">Peptidase</fullName>
    </submittedName>
</protein>
<dbReference type="EMBL" id="BMZO01000004">
    <property type="protein sequence ID" value="GHC69687.1"/>
    <property type="molecule type" value="Genomic_DNA"/>
</dbReference>